<dbReference type="InterPro" id="IPR006876">
    <property type="entry name" value="LMBR1-like_membr_prot"/>
</dbReference>
<gene>
    <name evidence="6" type="ORF">COCSUDRAFT_12091</name>
</gene>
<dbReference type="STRING" id="574566.I0Z8K5"/>
<comment type="subcellular location">
    <subcellularLocation>
        <location evidence="1">Membrane</location>
        <topology evidence="1">Multi-pass membrane protein</topology>
    </subcellularLocation>
</comment>
<dbReference type="eggNOG" id="ENOG502QPKQ">
    <property type="taxonomic scope" value="Eukaryota"/>
</dbReference>
<feature type="transmembrane region" description="Helical" evidence="5">
    <location>
        <begin position="424"/>
        <end position="451"/>
    </location>
</feature>
<evidence type="ECO:0000313" key="7">
    <source>
        <dbReference type="Proteomes" id="UP000007264"/>
    </source>
</evidence>
<dbReference type="Pfam" id="PF04791">
    <property type="entry name" value="LMBR1"/>
    <property type="match status" value="2"/>
</dbReference>
<evidence type="ECO:0000256" key="4">
    <source>
        <dbReference type="ARBA" id="ARBA00023136"/>
    </source>
</evidence>
<feature type="transmembrane region" description="Helical" evidence="5">
    <location>
        <begin position="330"/>
        <end position="356"/>
    </location>
</feature>
<dbReference type="GeneID" id="17044983"/>
<feature type="transmembrane region" description="Helical" evidence="5">
    <location>
        <begin position="471"/>
        <end position="495"/>
    </location>
</feature>
<evidence type="ECO:0000256" key="5">
    <source>
        <dbReference type="SAM" id="Phobius"/>
    </source>
</evidence>
<organism evidence="6 7">
    <name type="scientific">Coccomyxa subellipsoidea (strain C-169)</name>
    <name type="common">Green microalga</name>
    <dbReference type="NCBI Taxonomy" id="574566"/>
    <lineage>
        <taxon>Eukaryota</taxon>
        <taxon>Viridiplantae</taxon>
        <taxon>Chlorophyta</taxon>
        <taxon>core chlorophytes</taxon>
        <taxon>Trebouxiophyceae</taxon>
        <taxon>Trebouxiophyceae incertae sedis</taxon>
        <taxon>Coccomyxaceae</taxon>
        <taxon>Coccomyxa</taxon>
        <taxon>Coccomyxa subellipsoidea</taxon>
    </lineage>
</organism>
<dbReference type="AlphaFoldDB" id="I0Z8K5"/>
<protein>
    <recommendedName>
        <fullName evidence="8">LMBR1-domain-containing protein</fullName>
    </recommendedName>
</protein>
<dbReference type="PANTHER" id="PTHR31652">
    <property type="entry name" value="LIMR FAMILY PROTEIN DDB_G0283707-RELATED"/>
    <property type="match status" value="1"/>
</dbReference>
<feature type="transmembrane region" description="Helical" evidence="5">
    <location>
        <begin position="208"/>
        <end position="235"/>
    </location>
</feature>
<keyword evidence="2 5" id="KW-0812">Transmembrane</keyword>
<evidence type="ECO:0000256" key="2">
    <source>
        <dbReference type="ARBA" id="ARBA00022692"/>
    </source>
</evidence>
<comment type="caution">
    <text evidence="6">The sequence shown here is derived from an EMBL/GenBank/DDBJ whole genome shotgun (WGS) entry which is preliminary data.</text>
</comment>
<dbReference type="GO" id="GO:0016020">
    <property type="term" value="C:membrane"/>
    <property type="evidence" value="ECO:0007669"/>
    <property type="project" value="UniProtKB-SubCell"/>
</dbReference>
<keyword evidence="4 5" id="KW-0472">Membrane</keyword>
<feature type="transmembrane region" description="Helical" evidence="5">
    <location>
        <begin position="6"/>
        <end position="28"/>
    </location>
</feature>
<feature type="transmembrane region" description="Helical" evidence="5">
    <location>
        <begin position="88"/>
        <end position="111"/>
    </location>
</feature>
<dbReference type="KEGG" id="csl:COCSUDRAFT_12091"/>
<evidence type="ECO:0000256" key="3">
    <source>
        <dbReference type="ARBA" id="ARBA00022989"/>
    </source>
</evidence>
<dbReference type="RefSeq" id="XP_005651518.1">
    <property type="nucleotide sequence ID" value="XM_005651461.1"/>
</dbReference>
<dbReference type="EMBL" id="AGSI01000002">
    <property type="protein sequence ID" value="EIE26974.1"/>
    <property type="molecule type" value="Genomic_DNA"/>
</dbReference>
<feature type="transmembrane region" description="Helical" evidence="5">
    <location>
        <begin position="40"/>
        <end position="62"/>
    </location>
</feature>
<proteinExistence type="predicted"/>
<sequence length="516" mass="57084">MAGFAWFLIVVTVVIAALAVLTALYLLVHYMHPEDKNQAWFPKIVVIVGITLAIWTVLLFPLDAANRKACSPDVPVSYCTLTIPTRQLWLACFIANAVLTFIVIPFAMFYYEADSESTAGQRWMHALLWEAATVVTFGLILGICYALVGFVEYPVAPLISGLSPVQALHANSTLVDTCAGSVCKPTQCDAINGNAGTQIWKLRCSFPIYIIAMSATAGWLLFMVFAGVGFVALPLDLIRDFIGRPKATITHSEYIKRAKALGVRAKAVKEIVDTLKKEERADGRGRKWRGAFRRIQQQLIDLEADSKALELVFPQADDPGYAWAVTVMGFYLQAFGGLIGAVLSVAWLVHVVLYMFVYPPISPFLNSFFITLDGAFPLFGTVAFALFCFYLIAITIKGCTKVGLLLLVFTVRPMRAGATLMNDMLFNVALVLLATNAAIQFCAQAFALYANQMAIHEIWGDQILHLMGIKYLYQLNVFVYCMFFFIAATILVLMIRGPAKWKRVSQEERYAAAYAG</sequence>
<feature type="transmembrane region" description="Helical" evidence="5">
    <location>
        <begin position="376"/>
        <end position="396"/>
    </location>
</feature>
<name>I0Z8K5_COCSC</name>
<evidence type="ECO:0008006" key="8">
    <source>
        <dbReference type="Google" id="ProtNLM"/>
    </source>
</evidence>
<dbReference type="PANTHER" id="PTHR31652:SF0">
    <property type="entry name" value="LIMR FAMILY PROTEIN DDB_G0283707-RELATED"/>
    <property type="match status" value="1"/>
</dbReference>
<dbReference type="OrthoDB" id="73273at2759"/>
<evidence type="ECO:0000256" key="1">
    <source>
        <dbReference type="ARBA" id="ARBA00004141"/>
    </source>
</evidence>
<reference evidence="6 7" key="1">
    <citation type="journal article" date="2012" name="Genome Biol.">
        <title>The genome of the polar eukaryotic microalga coccomyxa subellipsoidea reveals traits of cold adaptation.</title>
        <authorList>
            <person name="Blanc G."/>
            <person name="Agarkova I."/>
            <person name="Grimwood J."/>
            <person name="Kuo A."/>
            <person name="Brueggeman A."/>
            <person name="Dunigan D."/>
            <person name="Gurnon J."/>
            <person name="Ladunga I."/>
            <person name="Lindquist E."/>
            <person name="Lucas S."/>
            <person name="Pangilinan J."/>
            <person name="Proschold T."/>
            <person name="Salamov A."/>
            <person name="Schmutz J."/>
            <person name="Weeks D."/>
            <person name="Yamada T."/>
            <person name="Claverie J.M."/>
            <person name="Grigoriev I."/>
            <person name="Van Etten J."/>
            <person name="Lomsadze A."/>
            <person name="Borodovsky M."/>
        </authorList>
    </citation>
    <scope>NUCLEOTIDE SEQUENCE [LARGE SCALE GENOMIC DNA]</scope>
    <source>
        <strain evidence="6 7">C-169</strain>
    </source>
</reference>
<dbReference type="Proteomes" id="UP000007264">
    <property type="component" value="Unassembled WGS sequence"/>
</dbReference>
<keyword evidence="3 5" id="KW-1133">Transmembrane helix</keyword>
<feature type="transmembrane region" description="Helical" evidence="5">
    <location>
        <begin position="123"/>
        <end position="148"/>
    </location>
</feature>
<keyword evidence="7" id="KW-1185">Reference proteome</keyword>
<accession>I0Z8K5</accession>
<evidence type="ECO:0000313" key="6">
    <source>
        <dbReference type="EMBL" id="EIE26974.1"/>
    </source>
</evidence>